<name>A0ACC2VN58_9TREE</name>
<gene>
    <name evidence="1" type="ORF">QFC20_005410</name>
</gene>
<organism evidence="1 2">
    <name type="scientific">Naganishia adeliensis</name>
    <dbReference type="NCBI Taxonomy" id="92952"/>
    <lineage>
        <taxon>Eukaryota</taxon>
        <taxon>Fungi</taxon>
        <taxon>Dikarya</taxon>
        <taxon>Basidiomycota</taxon>
        <taxon>Agaricomycotina</taxon>
        <taxon>Tremellomycetes</taxon>
        <taxon>Filobasidiales</taxon>
        <taxon>Filobasidiaceae</taxon>
        <taxon>Naganishia</taxon>
    </lineage>
</organism>
<sequence>MQSPKSSQRVSESEVMDEVVEEGVDTQRSRIRANSATENGIPNRHTKSPSQAQLSALQDSSKTPGNLGTSSDRPGHGSTTKFNLKLSSENDRTALTRYTHQTLTSLAAYRDSLIDENGRLNSMLEKTKIGLAVLAESSGVEPGENEGIARSEHDSRPERSTSVVDIVKASMIEELQQLRRKAAQLKEEERLLSESAGTKSKVAPARRDTGAQDTSSTEDPTIMIYYTIVNKLRNDLEMSKNARDQAKTALSSLCRKKSAQPVNGSRVANGIGSRSQRSWHAKTGDHAAGSKGSINVKEIMTAALQTDLAEVAEDGVLLPSLTDQEEAVWLRERREREMERALRDMRCYVEAMIREWREVGSLPPPGKYQTLSYPDLNLPYIPTQIFPKRKGRPPRTSVKVQQIPENLHHLLARGRVNRGVEQAREREKDRYKLRMEAVPYNVADAVAGQRNAKRKGTGGESGLDELEDDAARKRRRAILGNHAAEYEEETTGSITRTPRDHSMDDSHPDIMHTGEASPHRQQEPLSADQLYGVSASAISDAMQAYTQQPMQDEASVFGPPEESYDSADGSFNTQIPYQVQIAQRRALGYAAAVDVPGTLVNGGNVFDNPDDIQLDNGEDHQDQLHHETDAEFAQSNPFRTYHQAAQDSVEGLIQRHIRNTQASADQADSTLMQHVNGANLEVSDAQQALDQYRFEDALMNHDITSPETQHANTVSPAGLNADSEDATAIAAQRLMNSLAPQVEADFDTACENCGRRDTGAWRKLTIDGVDHKVCNACGLHYHKNGVMRPRSLWGDVAAQPKKRRSQRPYGVNGQSDQPSHDLMMGNALYENADGEDGNHYDEAASYDPHFPEGEYHHDEEVAITTDDLPHYELDLGQ</sequence>
<evidence type="ECO:0000313" key="1">
    <source>
        <dbReference type="EMBL" id="KAJ9100717.1"/>
    </source>
</evidence>
<reference evidence="1" key="1">
    <citation type="submission" date="2023-04" db="EMBL/GenBank/DDBJ databases">
        <title>Draft Genome sequencing of Naganishia species isolated from polar environments using Oxford Nanopore Technology.</title>
        <authorList>
            <person name="Leo P."/>
            <person name="Venkateswaran K."/>
        </authorList>
    </citation>
    <scope>NUCLEOTIDE SEQUENCE</scope>
    <source>
        <strain evidence="1">MNA-CCFEE 5262</strain>
    </source>
</reference>
<proteinExistence type="predicted"/>
<evidence type="ECO:0000313" key="2">
    <source>
        <dbReference type="Proteomes" id="UP001230649"/>
    </source>
</evidence>
<protein>
    <submittedName>
        <fullName evidence="1">Uncharacterized protein</fullName>
    </submittedName>
</protein>
<dbReference type="EMBL" id="JASBWS010000074">
    <property type="protein sequence ID" value="KAJ9100717.1"/>
    <property type="molecule type" value="Genomic_DNA"/>
</dbReference>
<dbReference type="Proteomes" id="UP001230649">
    <property type="component" value="Unassembled WGS sequence"/>
</dbReference>
<comment type="caution">
    <text evidence="1">The sequence shown here is derived from an EMBL/GenBank/DDBJ whole genome shotgun (WGS) entry which is preliminary data.</text>
</comment>
<accession>A0ACC2VN58</accession>
<keyword evidence="2" id="KW-1185">Reference proteome</keyword>